<accession>A0ABU0F734</accession>
<dbReference type="Proteomes" id="UP001237448">
    <property type="component" value="Unassembled WGS sequence"/>
</dbReference>
<evidence type="ECO:0000313" key="1">
    <source>
        <dbReference type="EMBL" id="MDQ0390427.1"/>
    </source>
</evidence>
<name>A0ABU0F734_9HYPH</name>
<proteinExistence type="predicted"/>
<keyword evidence="2" id="KW-1185">Reference proteome</keyword>
<evidence type="ECO:0000313" key="2">
    <source>
        <dbReference type="Proteomes" id="UP001237448"/>
    </source>
</evidence>
<organism evidence="1 2">
    <name type="scientific">Labrys monachus</name>
    <dbReference type="NCBI Taxonomy" id="217067"/>
    <lineage>
        <taxon>Bacteria</taxon>
        <taxon>Pseudomonadati</taxon>
        <taxon>Pseudomonadota</taxon>
        <taxon>Alphaproteobacteria</taxon>
        <taxon>Hyphomicrobiales</taxon>
        <taxon>Xanthobacteraceae</taxon>
        <taxon>Labrys</taxon>
    </lineage>
</organism>
<protein>
    <submittedName>
        <fullName evidence="1">Uncharacterized protein</fullName>
    </submittedName>
</protein>
<dbReference type="EMBL" id="JAUSVK010000001">
    <property type="protein sequence ID" value="MDQ0390427.1"/>
    <property type="molecule type" value="Genomic_DNA"/>
</dbReference>
<gene>
    <name evidence="1" type="ORF">J3R73_000219</name>
</gene>
<dbReference type="RefSeq" id="WP_307421612.1">
    <property type="nucleotide sequence ID" value="NZ_JAUSVK010000001.1"/>
</dbReference>
<comment type="caution">
    <text evidence="1">The sequence shown here is derived from an EMBL/GenBank/DDBJ whole genome shotgun (WGS) entry which is preliminary data.</text>
</comment>
<reference evidence="1 2" key="1">
    <citation type="submission" date="2023-07" db="EMBL/GenBank/DDBJ databases">
        <title>Genomic Encyclopedia of Type Strains, Phase IV (KMG-IV): sequencing the most valuable type-strain genomes for metagenomic binning, comparative biology and taxonomic classification.</title>
        <authorList>
            <person name="Goeker M."/>
        </authorList>
    </citation>
    <scope>NUCLEOTIDE SEQUENCE [LARGE SCALE GENOMIC DNA]</scope>
    <source>
        <strain evidence="1 2">DSM 5896</strain>
    </source>
</reference>
<sequence>MKQPVHCARMWIDGTVEVDLLLDGAALDYQEETAGILGDHIEGTAAAHGGEIELTAGERLKVGAGFDQPVLGFTRLEPAPGIAATDIQEGLVVLGFDGLALQPPERRD</sequence>